<dbReference type="HAMAP" id="MF_00902">
    <property type="entry name" value="TatC"/>
    <property type="match status" value="1"/>
</dbReference>
<organism evidence="7 8">
    <name type="scientific">Halogranum rubrum</name>
    <dbReference type="NCBI Taxonomy" id="553466"/>
    <lineage>
        <taxon>Archaea</taxon>
        <taxon>Methanobacteriati</taxon>
        <taxon>Methanobacteriota</taxon>
        <taxon>Stenosarchaea group</taxon>
        <taxon>Halobacteria</taxon>
        <taxon>Halobacteriales</taxon>
        <taxon>Haloferacaceae</taxon>
    </lineage>
</organism>
<dbReference type="Pfam" id="PF00902">
    <property type="entry name" value="TatC"/>
    <property type="match status" value="2"/>
</dbReference>
<sequence>MSSALDQDTRRTLDEGRETAGAMLRSAQKDGQKIFIFFLVGFLGTFYALQYGVWSFLEGVTKARMNEVVSGQVQIVAQTPFDVILLQAKVSMAAGIIFALPVFIYFARDALEDRGYWPDSPVATWKIAAVGLLAALLFSLGLFYGYYLFFPLMFQFLAENAIAVDLAPRYSIVKWAQFIFLLTISFGLAAQMPLAITGLAYTEIVPYETFRDQWRYAVVAIFVFGAVFSPPDPFTQVMWAVPLLVLYGFSLYLAKIVVTARRSSESVNFRRTAASNWNVLAGVFAAAVAGAYLFYTRGAVARINGYLDTGIVGSYTSYRLVPAGDILPLSPTVNAVVVGAVLGLVAAVVVLMYFIVSAVDDTVPSEGDVGDPTGIDLSELDEAGVRAAPLEAFAALSEPEAMQLASEALDDGDDMKAQAILDRFDEAQEADVEGDESMVETGTAEDDVPAAGESDPGSIEDRATRAGGSFLSELTDGERDEDDIGGYYSDIMFIVESLTSKAFWVVGWFMLVLGGTFTWLYSGGIGYVKRNFLDRLPAAVDPESLTVITLHPVEALIFEVKFSTLVAGLLTLPLVAFLAWPALRDRKLVYGRRYVIFGWVGALLVGLVGGFALGYLYVAPTVISFLVADAVAADMVISYRISDFFWLIFYTTAGIGLLADIPVLMVLLNTTGLSYKAMRGRWREVTVGILTFAAFFTPAGILTMFLVTIPLMAAYGLGLGALYVVTFGGRRDLARPRASDA</sequence>
<feature type="transmembrane region" description="Helical" evidence="5">
    <location>
        <begin position="214"/>
        <end position="231"/>
    </location>
</feature>
<keyword evidence="3 5" id="KW-1133">Transmembrane helix</keyword>
<name>A0A1I4GCJ3_9EURY</name>
<feature type="transmembrane region" description="Helical" evidence="5">
    <location>
        <begin position="712"/>
        <end position="729"/>
    </location>
</feature>
<feature type="transmembrane region" description="Helical" evidence="5">
    <location>
        <begin position="178"/>
        <end position="202"/>
    </location>
</feature>
<feature type="transmembrane region" description="Helical" evidence="5">
    <location>
        <begin position="562"/>
        <end position="583"/>
    </location>
</feature>
<comment type="subunit">
    <text evidence="5">Forms a complex with TatA.</text>
</comment>
<dbReference type="PANTHER" id="PTHR30371">
    <property type="entry name" value="SEC-INDEPENDENT PROTEIN TRANSLOCASE PROTEIN TATC"/>
    <property type="match status" value="1"/>
</dbReference>
<accession>A0A1I4GCJ3</accession>
<proteinExistence type="inferred from homology"/>
<comment type="caution">
    <text evidence="5">Lacks conserved residue(s) required for the propagation of feature annotation.</text>
</comment>
<feature type="compositionally biased region" description="Acidic residues" evidence="6">
    <location>
        <begin position="430"/>
        <end position="448"/>
    </location>
</feature>
<keyword evidence="2 5" id="KW-0812">Transmembrane</keyword>
<feature type="transmembrane region" description="Helical" evidence="5">
    <location>
        <begin position="335"/>
        <end position="356"/>
    </location>
</feature>
<evidence type="ECO:0000256" key="4">
    <source>
        <dbReference type="ARBA" id="ARBA00023136"/>
    </source>
</evidence>
<evidence type="ECO:0000256" key="3">
    <source>
        <dbReference type="ARBA" id="ARBA00022989"/>
    </source>
</evidence>
<keyword evidence="8" id="KW-1185">Reference proteome</keyword>
<keyword evidence="4 5" id="KW-0472">Membrane</keyword>
<keyword evidence="5" id="KW-0813">Transport</keyword>
<feature type="transmembrane region" description="Helical" evidence="5">
    <location>
        <begin position="34"/>
        <end position="57"/>
    </location>
</feature>
<dbReference type="GO" id="GO:0009977">
    <property type="term" value="F:proton motive force dependent protein transmembrane transporter activity"/>
    <property type="evidence" value="ECO:0007669"/>
    <property type="project" value="TreeGrafter"/>
</dbReference>
<comment type="function">
    <text evidence="5">Part of the twin-arginine translocation (Tat) system that transports large folded proteins containing a characteristic twin-arginine motif in their signal peptide across membranes.</text>
</comment>
<keyword evidence="5" id="KW-0811">Translocation</keyword>
<keyword evidence="5" id="KW-0653">Protein transport</keyword>
<evidence type="ECO:0000313" key="7">
    <source>
        <dbReference type="EMBL" id="SFL27754.1"/>
    </source>
</evidence>
<dbReference type="GO" id="GO:0033281">
    <property type="term" value="C:TAT protein transport complex"/>
    <property type="evidence" value="ECO:0007669"/>
    <property type="project" value="UniProtKB-UniRule"/>
</dbReference>
<feature type="region of interest" description="Disordered" evidence="6">
    <location>
        <begin position="430"/>
        <end position="465"/>
    </location>
</feature>
<dbReference type="EMBL" id="FOTC01000003">
    <property type="protein sequence ID" value="SFL27754.1"/>
    <property type="molecule type" value="Genomic_DNA"/>
</dbReference>
<feature type="transmembrane region" description="Helical" evidence="5">
    <location>
        <begin position="90"/>
        <end position="107"/>
    </location>
</feature>
<evidence type="ECO:0000313" key="8">
    <source>
        <dbReference type="Proteomes" id="UP000199607"/>
    </source>
</evidence>
<feature type="transmembrane region" description="Helical" evidence="5">
    <location>
        <begin position="595"/>
        <end position="618"/>
    </location>
</feature>
<dbReference type="PANTHER" id="PTHR30371:SF0">
    <property type="entry name" value="SEC-INDEPENDENT PROTEIN TRANSLOCASE PROTEIN TATC, CHLOROPLASTIC-RELATED"/>
    <property type="match status" value="1"/>
</dbReference>
<feature type="transmembrane region" description="Helical" evidence="5">
    <location>
        <begin position="644"/>
        <end position="667"/>
    </location>
</feature>
<dbReference type="AlphaFoldDB" id="A0A1I4GCJ3"/>
<evidence type="ECO:0000256" key="5">
    <source>
        <dbReference type="HAMAP-Rule" id="MF_00902"/>
    </source>
</evidence>
<keyword evidence="5" id="KW-1003">Cell membrane</keyword>
<protein>
    <recommendedName>
        <fullName evidence="5">Sec-independent protein translocase protein TatC</fullName>
    </recommendedName>
</protein>
<feature type="transmembrane region" description="Helical" evidence="5">
    <location>
        <begin position="687"/>
        <end position="706"/>
    </location>
</feature>
<evidence type="ECO:0000256" key="2">
    <source>
        <dbReference type="ARBA" id="ARBA00022692"/>
    </source>
</evidence>
<feature type="transmembrane region" description="Helical" evidence="5">
    <location>
        <begin position="237"/>
        <end position="254"/>
    </location>
</feature>
<reference evidence="8" key="1">
    <citation type="submission" date="2016-10" db="EMBL/GenBank/DDBJ databases">
        <authorList>
            <person name="Varghese N."/>
            <person name="Submissions S."/>
        </authorList>
    </citation>
    <scope>NUCLEOTIDE SEQUENCE [LARGE SCALE GENOMIC DNA]</scope>
    <source>
        <strain evidence="8">CGMCC 1.7738</strain>
    </source>
</reference>
<dbReference type="Proteomes" id="UP000199607">
    <property type="component" value="Unassembled WGS sequence"/>
</dbReference>
<dbReference type="GO" id="GO:0065002">
    <property type="term" value="P:intracellular protein transmembrane transport"/>
    <property type="evidence" value="ECO:0007669"/>
    <property type="project" value="TreeGrafter"/>
</dbReference>
<evidence type="ECO:0000256" key="6">
    <source>
        <dbReference type="SAM" id="MobiDB-lite"/>
    </source>
</evidence>
<evidence type="ECO:0000256" key="1">
    <source>
        <dbReference type="ARBA" id="ARBA00004141"/>
    </source>
</evidence>
<comment type="subcellular location">
    <subcellularLocation>
        <location evidence="5">Cell membrane</location>
        <topology evidence="5">Multi-pass membrane protein</topology>
    </subcellularLocation>
    <subcellularLocation>
        <location evidence="1">Membrane</location>
        <topology evidence="1">Multi-pass membrane protein</topology>
    </subcellularLocation>
</comment>
<dbReference type="STRING" id="553466.SAMN04487950_3198"/>
<feature type="transmembrane region" description="Helical" evidence="5">
    <location>
        <begin position="127"/>
        <end position="149"/>
    </location>
</feature>
<feature type="transmembrane region" description="Helical" evidence="5">
    <location>
        <begin position="275"/>
        <end position="295"/>
    </location>
</feature>
<dbReference type="InterPro" id="IPR002033">
    <property type="entry name" value="TatC"/>
</dbReference>
<gene>
    <name evidence="5" type="primary">tatC</name>
    <name evidence="7" type="ORF">SAMN04487950_3198</name>
</gene>
<dbReference type="GO" id="GO:0043953">
    <property type="term" value="P:protein transport by the Tat complex"/>
    <property type="evidence" value="ECO:0007669"/>
    <property type="project" value="UniProtKB-UniRule"/>
</dbReference>
<comment type="similarity">
    <text evidence="5">Belongs to the TatC family.</text>
</comment>
<feature type="transmembrane region" description="Helical" evidence="5">
    <location>
        <begin position="502"/>
        <end position="521"/>
    </location>
</feature>
<dbReference type="RefSeq" id="WP_089870383.1">
    <property type="nucleotide sequence ID" value="NZ_FOTC01000003.1"/>
</dbReference>